<sequence>MSAPTHALCVDVGSTFTKALRVDLGDGSVCGRSSVPTTSGTDVLEGLDAAAAQAGQQHGDAVFVCSSAGGGLRLAVIGYEDAVTALAGYRVGLSAGARVVHVAHGPLDGQAVRALRAARPDVILLVGGTDGGNADILRHNAIRLANARLAAPVVLAGNREAAPECAEILRAKGRLVITADNVLPRIGDLAPTSAREAIRAVFLRHVIGGKGLSRGPRFANLVTMATPDAVLRGVESFAQSRGEDVLAFDIGGATTDVYSALIPRGEDAGVRREVSPAPRVLRTVEADLGMRWSATGIVEAAGRESLPLTPAAHEYAARVHADIAHLPSSPAEWSSERELAAAAAVLAVRRHGRPARPGEAPRALKEVGLLIGSGGVLRHADAALAAEVLDRVLADHGGGWIVPAAAAGAVDAAYLLFAIGLLAEKYPQAAARLGERVAPV</sequence>
<dbReference type="RefSeq" id="WP_344084888.1">
    <property type="nucleotide sequence ID" value="NZ_BAAAPO010000033.1"/>
</dbReference>
<accession>A0ABP4XX14</accession>
<feature type="transmembrane region" description="Helical" evidence="1">
    <location>
        <begin position="400"/>
        <end position="423"/>
    </location>
</feature>
<evidence type="ECO:0000313" key="3">
    <source>
        <dbReference type="Proteomes" id="UP001499938"/>
    </source>
</evidence>
<evidence type="ECO:0000313" key="2">
    <source>
        <dbReference type="EMBL" id="GAA1797124.1"/>
    </source>
</evidence>
<name>A0ABP4XX14_9MICO</name>
<keyword evidence="1" id="KW-0472">Membrane</keyword>
<dbReference type="InterPro" id="IPR006230">
    <property type="entry name" value="MutL"/>
</dbReference>
<gene>
    <name evidence="2" type="primary">glmL</name>
    <name evidence="2" type="ORF">GCM10009811_21680</name>
</gene>
<dbReference type="NCBIfam" id="TIGR01319">
    <property type="entry name" value="glmL_fam"/>
    <property type="match status" value="1"/>
</dbReference>
<dbReference type="Proteomes" id="UP001499938">
    <property type="component" value="Unassembled WGS sequence"/>
</dbReference>
<keyword evidence="1" id="KW-0812">Transmembrane</keyword>
<reference evidence="3" key="1">
    <citation type="journal article" date="2019" name="Int. J. Syst. Evol. Microbiol.">
        <title>The Global Catalogue of Microorganisms (GCM) 10K type strain sequencing project: providing services to taxonomists for standard genome sequencing and annotation.</title>
        <authorList>
            <consortium name="The Broad Institute Genomics Platform"/>
            <consortium name="The Broad Institute Genome Sequencing Center for Infectious Disease"/>
            <person name="Wu L."/>
            <person name="Ma J."/>
        </authorList>
    </citation>
    <scope>NUCLEOTIDE SEQUENCE [LARGE SCALE GENOMIC DNA]</scope>
    <source>
        <strain evidence="3">JCM 15592</strain>
    </source>
</reference>
<evidence type="ECO:0000256" key="1">
    <source>
        <dbReference type="SAM" id="Phobius"/>
    </source>
</evidence>
<keyword evidence="1" id="KW-1133">Transmembrane helix</keyword>
<protein>
    <submittedName>
        <fullName evidence="2">Methylaspartate mutase accessory protein GlmL</fullName>
    </submittedName>
</protein>
<keyword evidence="3" id="KW-1185">Reference proteome</keyword>
<organism evidence="2 3">
    <name type="scientific">Nostocoides veronense</name>
    <dbReference type="NCBI Taxonomy" id="330836"/>
    <lineage>
        <taxon>Bacteria</taxon>
        <taxon>Bacillati</taxon>
        <taxon>Actinomycetota</taxon>
        <taxon>Actinomycetes</taxon>
        <taxon>Micrococcales</taxon>
        <taxon>Intrasporangiaceae</taxon>
        <taxon>Nostocoides</taxon>
    </lineage>
</organism>
<proteinExistence type="predicted"/>
<dbReference type="Pfam" id="PF13941">
    <property type="entry name" value="MutL"/>
    <property type="match status" value="1"/>
</dbReference>
<comment type="caution">
    <text evidence="2">The sequence shown here is derived from an EMBL/GenBank/DDBJ whole genome shotgun (WGS) entry which is preliminary data.</text>
</comment>
<dbReference type="EMBL" id="BAAAPO010000033">
    <property type="protein sequence ID" value="GAA1797124.1"/>
    <property type="molecule type" value="Genomic_DNA"/>
</dbReference>